<feature type="chain" id="PRO_5046819628" evidence="2">
    <location>
        <begin position="26"/>
        <end position="190"/>
    </location>
</feature>
<evidence type="ECO:0000256" key="1">
    <source>
        <dbReference type="SAM" id="MobiDB-lite"/>
    </source>
</evidence>
<feature type="compositionally biased region" description="Low complexity" evidence="1">
    <location>
        <begin position="30"/>
        <end position="50"/>
    </location>
</feature>
<evidence type="ECO:0000256" key="2">
    <source>
        <dbReference type="SAM" id="SignalP"/>
    </source>
</evidence>
<accession>A0ABS5XSB1</accession>
<reference evidence="3 4" key="1">
    <citation type="submission" date="2021-03" db="EMBL/GenBank/DDBJ databases">
        <title>Microbacterium pauli sp. nov., isolated from microfiltered milk.</title>
        <authorList>
            <person name="Bellassi P."/>
            <person name="Fontana A."/>
            <person name="Callegari M.L."/>
            <person name="Lorenzo M."/>
            <person name="Cappa F."/>
        </authorList>
    </citation>
    <scope>NUCLEOTIDE SEQUENCE [LARGE SCALE GENOMIC DNA]</scope>
    <source>
        <strain evidence="3 4">DSM 18909</strain>
    </source>
</reference>
<gene>
    <name evidence="3" type="ORF">J0P97_04870</name>
</gene>
<keyword evidence="4" id="KW-1185">Reference proteome</keyword>
<proteinExistence type="predicted"/>
<feature type="signal peptide" evidence="2">
    <location>
        <begin position="1"/>
        <end position="25"/>
    </location>
</feature>
<protein>
    <submittedName>
        <fullName evidence="3">Nitrate ABC transporter substrate-binding protein</fullName>
    </submittedName>
</protein>
<dbReference type="PROSITE" id="PS51257">
    <property type="entry name" value="PROKAR_LIPOPROTEIN"/>
    <property type="match status" value="1"/>
</dbReference>
<name>A0ABS5XSB1_9MICO</name>
<sequence>MTRRLAALAPLALAALLLAGCSGGAAPDPTATVGTGAPTTAPPVAGTDPTSSPDATAPGVTCDALVIPDLHAELVEKGWSFKETPFAVAGVTLDDGIECTWADFAKPSGALLLFGWASLTGDQATTIQRSLEQQGWKRESDGENVFLTQDASQAPTVDENGYGMTYEFGDGWITLSDTKQNLLLIQRPLR</sequence>
<dbReference type="EMBL" id="JAFLHG010000003">
    <property type="protein sequence ID" value="MBT8797402.1"/>
    <property type="molecule type" value="Genomic_DNA"/>
</dbReference>
<keyword evidence="2" id="KW-0732">Signal</keyword>
<comment type="caution">
    <text evidence="3">The sequence shown here is derived from an EMBL/GenBank/DDBJ whole genome shotgun (WGS) entry which is preliminary data.</text>
</comment>
<dbReference type="Proteomes" id="UP000740605">
    <property type="component" value="Unassembled WGS sequence"/>
</dbReference>
<evidence type="ECO:0000313" key="4">
    <source>
        <dbReference type="Proteomes" id="UP000740605"/>
    </source>
</evidence>
<dbReference type="RefSeq" id="WP_215486639.1">
    <property type="nucleotide sequence ID" value="NZ_BAAAPJ010000003.1"/>
</dbReference>
<feature type="region of interest" description="Disordered" evidence="1">
    <location>
        <begin position="30"/>
        <end position="57"/>
    </location>
</feature>
<organism evidence="3 4">
    <name type="scientific">Microbacterium flavum</name>
    <dbReference type="NCBI Taxonomy" id="415216"/>
    <lineage>
        <taxon>Bacteria</taxon>
        <taxon>Bacillati</taxon>
        <taxon>Actinomycetota</taxon>
        <taxon>Actinomycetes</taxon>
        <taxon>Micrococcales</taxon>
        <taxon>Microbacteriaceae</taxon>
        <taxon>Microbacterium</taxon>
    </lineage>
</organism>
<evidence type="ECO:0000313" key="3">
    <source>
        <dbReference type="EMBL" id="MBT8797402.1"/>
    </source>
</evidence>